<dbReference type="Proteomes" id="UP000557772">
    <property type="component" value="Unassembled WGS sequence"/>
</dbReference>
<dbReference type="InterPro" id="IPR001296">
    <property type="entry name" value="Glyco_trans_1"/>
</dbReference>
<dbReference type="GO" id="GO:1901137">
    <property type="term" value="P:carbohydrate derivative biosynthetic process"/>
    <property type="evidence" value="ECO:0007669"/>
    <property type="project" value="UniProtKB-ARBA"/>
</dbReference>
<dbReference type="GO" id="GO:0016757">
    <property type="term" value="F:glycosyltransferase activity"/>
    <property type="evidence" value="ECO:0007669"/>
    <property type="project" value="UniProtKB-KW"/>
</dbReference>
<evidence type="ECO:0000259" key="4">
    <source>
        <dbReference type="Pfam" id="PF00534"/>
    </source>
</evidence>
<feature type="domain" description="Glycosyl transferase family 1" evidence="4">
    <location>
        <begin position="216"/>
        <end position="374"/>
    </location>
</feature>
<evidence type="ECO:0000313" key="7">
    <source>
        <dbReference type="Proteomes" id="UP000557772"/>
    </source>
</evidence>
<keyword evidence="2" id="KW-0328">Glycosyltransferase</keyword>
<keyword evidence="3 6" id="KW-0808">Transferase</keyword>
<dbReference type="InterPro" id="IPR028098">
    <property type="entry name" value="Glyco_trans_4-like_N"/>
</dbReference>
<evidence type="ECO:0000256" key="1">
    <source>
        <dbReference type="ARBA" id="ARBA00021292"/>
    </source>
</evidence>
<dbReference type="PANTHER" id="PTHR45947:SF3">
    <property type="entry name" value="SULFOQUINOVOSYL TRANSFERASE SQD2"/>
    <property type="match status" value="1"/>
</dbReference>
<evidence type="ECO:0000256" key="3">
    <source>
        <dbReference type="ARBA" id="ARBA00022679"/>
    </source>
</evidence>
<evidence type="ECO:0000256" key="2">
    <source>
        <dbReference type="ARBA" id="ARBA00022676"/>
    </source>
</evidence>
<evidence type="ECO:0000313" key="6">
    <source>
        <dbReference type="EMBL" id="NNG41043.1"/>
    </source>
</evidence>
<gene>
    <name evidence="6" type="ORF">HJ588_17430</name>
</gene>
<dbReference type="Gene3D" id="3.40.50.2000">
    <property type="entry name" value="Glycogen Phosphorylase B"/>
    <property type="match status" value="2"/>
</dbReference>
<dbReference type="SUPFAM" id="SSF53756">
    <property type="entry name" value="UDP-Glycosyltransferase/glycogen phosphorylase"/>
    <property type="match status" value="1"/>
</dbReference>
<dbReference type="EMBL" id="JABENB010000003">
    <property type="protein sequence ID" value="NNG41043.1"/>
    <property type="molecule type" value="Genomic_DNA"/>
</dbReference>
<dbReference type="PANTHER" id="PTHR45947">
    <property type="entry name" value="SULFOQUINOVOSYL TRANSFERASE SQD2"/>
    <property type="match status" value="1"/>
</dbReference>
<accession>A0A849ALP6</accession>
<comment type="caution">
    <text evidence="6">The sequence shown here is derived from an EMBL/GenBank/DDBJ whole genome shotgun (WGS) entry which is preliminary data.</text>
</comment>
<protein>
    <recommendedName>
        <fullName evidence="1">D-inositol 3-phosphate glycosyltransferase</fullName>
    </recommendedName>
</protein>
<feature type="domain" description="Glycosyltransferase subfamily 4-like N-terminal" evidence="5">
    <location>
        <begin position="22"/>
        <end position="199"/>
    </location>
</feature>
<dbReference type="InterPro" id="IPR050194">
    <property type="entry name" value="Glycosyltransferase_grp1"/>
</dbReference>
<dbReference type="Pfam" id="PF00534">
    <property type="entry name" value="Glycos_transf_1"/>
    <property type="match status" value="1"/>
</dbReference>
<proteinExistence type="predicted"/>
<dbReference type="Pfam" id="PF13439">
    <property type="entry name" value="Glyco_transf_4"/>
    <property type="match status" value="1"/>
</dbReference>
<reference evidence="6 7" key="1">
    <citation type="submission" date="2020-05" db="EMBL/GenBank/DDBJ databases">
        <title>Flexivirga sp. ID2601S isolated from air conditioner.</title>
        <authorList>
            <person name="Kim D.H."/>
        </authorList>
    </citation>
    <scope>NUCLEOTIDE SEQUENCE [LARGE SCALE GENOMIC DNA]</scope>
    <source>
        <strain evidence="6 7">ID2601S</strain>
    </source>
</reference>
<keyword evidence="7" id="KW-1185">Reference proteome</keyword>
<organism evidence="6 7">
    <name type="scientific">Flexivirga aerilata</name>
    <dbReference type="NCBI Taxonomy" id="1656889"/>
    <lineage>
        <taxon>Bacteria</taxon>
        <taxon>Bacillati</taxon>
        <taxon>Actinomycetota</taxon>
        <taxon>Actinomycetes</taxon>
        <taxon>Micrococcales</taxon>
        <taxon>Dermacoccaceae</taxon>
        <taxon>Flexivirga</taxon>
    </lineage>
</organism>
<name>A0A849ALP6_9MICO</name>
<dbReference type="AlphaFoldDB" id="A0A849ALP6"/>
<evidence type="ECO:0000259" key="5">
    <source>
        <dbReference type="Pfam" id="PF13439"/>
    </source>
</evidence>
<dbReference type="RefSeq" id="WP_171157979.1">
    <property type="nucleotide sequence ID" value="NZ_JABENB010000003.1"/>
</dbReference>
<sequence length="409" mass="43182">MRIAMISEHASPLAALGGIDAGGQNVHVAALARHLAERGHDVCVYTRRDRPFDDLAERVPLAPGLTVVNVPVGPPYPVPKDELLPWMDDFSDWMQQDWSRHGRPDVVHGHFWMSGLAALRAAQATGIPMAQTFHALGAVKRRHQGAEDTSPATRVALEAAVAARADAVIATCSDEVAELSAAGVDTSRTYVVPCGVDTTAFRPGEGHGDRSGRAGPTLLTVARLVPRKGIDTIIDALAQLPTARLVIVGGPPAAELSGDAEAHRLVQVATRAGVRHQVHLAGAVAHEKMPSVYHAADVVVAAPWYEPFGITPVEAAACGRPVVATAVGGLLDTVVDGVTGFLVPPRDSRALATAVARITSSPRLSRSFGVRAAERAQDRYAWPRVAEQTEAIYRHTLTRSGAAVGSVTQ</sequence>